<dbReference type="EMBL" id="CAKMRJ010005412">
    <property type="protein sequence ID" value="CAH1442418.1"/>
    <property type="molecule type" value="Genomic_DNA"/>
</dbReference>
<dbReference type="Proteomes" id="UP001157418">
    <property type="component" value="Unassembled WGS sequence"/>
</dbReference>
<protein>
    <submittedName>
        <fullName evidence="1">Uncharacterized protein</fullName>
    </submittedName>
</protein>
<dbReference type="AlphaFoldDB" id="A0AAU9NWI6"/>
<sequence>MIFFALLNQEHEHFSFFSRQDPEGGLVTSWGGATTTAKAQDENSLRLLGLLIRTLLKSFCLQNQTANLGFRISPFVCSSSTPTQEEEWVTRTSGTRILNYTDLVLELAVYVVTRMDLSESMGSCAADSASTAMPRKLALLSIVD</sequence>
<proteinExistence type="predicted"/>
<reference evidence="1 2" key="1">
    <citation type="submission" date="2022-01" db="EMBL/GenBank/DDBJ databases">
        <authorList>
            <person name="Xiong W."/>
            <person name="Schranz E."/>
        </authorList>
    </citation>
    <scope>NUCLEOTIDE SEQUENCE [LARGE SCALE GENOMIC DNA]</scope>
</reference>
<evidence type="ECO:0000313" key="1">
    <source>
        <dbReference type="EMBL" id="CAH1442418.1"/>
    </source>
</evidence>
<evidence type="ECO:0000313" key="2">
    <source>
        <dbReference type="Proteomes" id="UP001157418"/>
    </source>
</evidence>
<gene>
    <name evidence="1" type="ORF">LVIROSA_LOCUS28407</name>
</gene>
<accession>A0AAU9NWI6</accession>
<name>A0AAU9NWI6_9ASTR</name>
<keyword evidence="2" id="KW-1185">Reference proteome</keyword>
<comment type="caution">
    <text evidence="1">The sequence shown here is derived from an EMBL/GenBank/DDBJ whole genome shotgun (WGS) entry which is preliminary data.</text>
</comment>
<organism evidence="1 2">
    <name type="scientific">Lactuca virosa</name>
    <dbReference type="NCBI Taxonomy" id="75947"/>
    <lineage>
        <taxon>Eukaryota</taxon>
        <taxon>Viridiplantae</taxon>
        <taxon>Streptophyta</taxon>
        <taxon>Embryophyta</taxon>
        <taxon>Tracheophyta</taxon>
        <taxon>Spermatophyta</taxon>
        <taxon>Magnoliopsida</taxon>
        <taxon>eudicotyledons</taxon>
        <taxon>Gunneridae</taxon>
        <taxon>Pentapetalae</taxon>
        <taxon>asterids</taxon>
        <taxon>campanulids</taxon>
        <taxon>Asterales</taxon>
        <taxon>Asteraceae</taxon>
        <taxon>Cichorioideae</taxon>
        <taxon>Cichorieae</taxon>
        <taxon>Lactucinae</taxon>
        <taxon>Lactuca</taxon>
    </lineage>
</organism>